<reference evidence="6" key="1">
    <citation type="submission" date="2021-08" db="EMBL/GenBank/DDBJ databases">
        <authorList>
            <person name="Stevens D.C."/>
        </authorList>
    </citation>
    <scope>NUCLEOTIDE SEQUENCE</scope>
    <source>
        <strain evidence="6">DSM 53165</strain>
    </source>
</reference>
<accession>A0ABS7U602</accession>
<keyword evidence="3" id="KW-0694">RNA-binding</keyword>
<sequence length="375" mass="39647">MPDRAFPKDQASARAPAAARREPASGRDAARSDEPAGATRAATRSNARRDAPADASREAAPSRSLARPGAPATSRLACVAEPEDTDARADVVLGRRVAGLSRRVARELALAGHLTVDGQRAAPSHRVRAGERLQLDAPAAHVGPVEGPELLATTDAIVYVLKPAGLHTHRLRPGDPPALADWVAERFAECAAAGLDLREGGAVHRLDRGTSGVVAFARTRATFLAAREAFAAARVGKHYMAVTTCLFDHVWPPPAGPWLSLSGASVEVGAPLGRGFGRDRVAVRRTGQPARTRVAPESPPGPRRMWSLELLTGRRHQARVHLAWLGLPILGDELYGGEPAERLYLHALRLDLSAAISGEQPITAPLPLEFAAALG</sequence>
<proteinExistence type="inferred from homology"/>
<dbReference type="Gene3D" id="3.30.2350.10">
    <property type="entry name" value="Pseudouridine synthase"/>
    <property type="match status" value="1"/>
</dbReference>
<dbReference type="InterPro" id="IPR050188">
    <property type="entry name" value="RluA_PseudoU_synthase"/>
</dbReference>
<evidence type="ECO:0000313" key="6">
    <source>
        <dbReference type="EMBL" id="MBZ5715958.1"/>
    </source>
</evidence>
<dbReference type="SUPFAM" id="SSF55120">
    <property type="entry name" value="Pseudouridine synthase"/>
    <property type="match status" value="1"/>
</dbReference>
<dbReference type="Proteomes" id="UP001139031">
    <property type="component" value="Unassembled WGS sequence"/>
</dbReference>
<evidence type="ECO:0000256" key="1">
    <source>
        <dbReference type="ARBA" id="ARBA00010876"/>
    </source>
</evidence>
<feature type="region of interest" description="Disordered" evidence="4">
    <location>
        <begin position="1"/>
        <end position="81"/>
    </location>
</feature>
<dbReference type="Gene3D" id="3.10.290.10">
    <property type="entry name" value="RNA-binding S4 domain"/>
    <property type="match status" value="1"/>
</dbReference>
<evidence type="ECO:0000259" key="5">
    <source>
        <dbReference type="SMART" id="SM00363"/>
    </source>
</evidence>
<dbReference type="SUPFAM" id="SSF55174">
    <property type="entry name" value="Alpha-L RNA-binding motif"/>
    <property type="match status" value="1"/>
</dbReference>
<dbReference type="PROSITE" id="PS50889">
    <property type="entry name" value="S4"/>
    <property type="match status" value="1"/>
</dbReference>
<dbReference type="PANTHER" id="PTHR21600:SF87">
    <property type="entry name" value="RNA PSEUDOURIDYLATE SYNTHASE DOMAIN-CONTAINING PROTEIN 1"/>
    <property type="match status" value="1"/>
</dbReference>
<keyword evidence="7" id="KW-1185">Reference proteome</keyword>
<feature type="compositionally biased region" description="Basic and acidic residues" evidence="4">
    <location>
        <begin position="47"/>
        <end position="57"/>
    </location>
</feature>
<dbReference type="Pfam" id="PF01479">
    <property type="entry name" value="S4"/>
    <property type="match status" value="1"/>
</dbReference>
<dbReference type="PANTHER" id="PTHR21600">
    <property type="entry name" value="MITOCHONDRIAL RNA PSEUDOURIDINE SYNTHASE"/>
    <property type="match status" value="1"/>
</dbReference>
<gene>
    <name evidence="6" type="ORF">K7C98_42575</name>
</gene>
<evidence type="ECO:0000256" key="4">
    <source>
        <dbReference type="SAM" id="MobiDB-lite"/>
    </source>
</evidence>
<dbReference type="Pfam" id="PF00849">
    <property type="entry name" value="PseudoU_synth_2"/>
    <property type="match status" value="1"/>
</dbReference>
<name>A0ABS7U602_9BACT</name>
<dbReference type="InterPro" id="IPR036986">
    <property type="entry name" value="S4_RNA-bd_sf"/>
</dbReference>
<organism evidence="6 7">
    <name type="scientific">Nannocystis pusilla</name>
    <dbReference type="NCBI Taxonomy" id="889268"/>
    <lineage>
        <taxon>Bacteria</taxon>
        <taxon>Pseudomonadati</taxon>
        <taxon>Myxococcota</taxon>
        <taxon>Polyangia</taxon>
        <taxon>Nannocystales</taxon>
        <taxon>Nannocystaceae</taxon>
        <taxon>Nannocystis</taxon>
    </lineage>
</organism>
<evidence type="ECO:0000256" key="2">
    <source>
        <dbReference type="ARBA" id="ARBA00023235"/>
    </source>
</evidence>
<dbReference type="CDD" id="cd02869">
    <property type="entry name" value="PseudoU_synth_RluA_like"/>
    <property type="match status" value="1"/>
</dbReference>
<dbReference type="InterPro" id="IPR020103">
    <property type="entry name" value="PsdUridine_synth_cat_dom_sf"/>
</dbReference>
<feature type="compositionally biased region" description="Basic and acidic residues" evidence="4">
    <location>
        <begin position="19"/>
        <end position="34"/>
    </location>
</feature>
<dbReference type="InterPro" id="IPR002942">
    <property type="entry name" value="S4_RNA-bd"/>
</dbReference>
<evidence type="ECO:0000256" key="3">
    <source>
        <dbReference type="PROSITE-ProRule" id="PRU00182"/>
    </source>
</evidence>
<dbReference type="InterPro" id="IPR006145">
    <property type="entry name" value="PsdUridine_synth_RsuA/RluA"/>
</dbReference>
<dbReference type="CDD" id="cd00165">
    <property type="entry name" value="S4"/>
    <property type="match status" value="1"/>
</dbReference>
<comment type="caution">
    <text evidence="6">The sequence shown here is derived from an EMBL/GenBank/DDBJ whole genome shotgun (WGS) entry which is preliminary data.</text>
</comment>
<keyword evidence="2" id="KW-0413">Isomerase</keyword>
<feature type="domain" description="RNA-binding S4" evidence="5">
    <location>
        <begin position="87"/>
        <end position="144"/>
    </location>
</feature>
<feature type="compositionally biased region" description="Low complexity" evidence="4">
    <location>
        <begin position="36"/>
        <end position="45"/>
    </location>
</feature>
<comment type="similarity">
    <text evidence="1">Belongs to the pseudouridine synthase RluA family.</text>
</comment>
<protein>
    <recommendedName>
        <fullName evidence="5">RNA-binding S4 domain-containing protein</fullName>
    </recommendedName>
</protein>
<dbReference type="SMART" id="SM00363">
    <property type="entry name" value="S4"/>
    <property type="match status" value="1"/>
</dbReference>
<dbReference type="EMBL" id="JAIRAU010000059">
    <property type="protein sequence ID" value="MBZ5715958.1"/>
    <property type="molecule type" value="Genomic_DNA"/>
</dbReference>
<evidence type="ECO:0000313" key="7">
    <source>
        <dbReference type="Proteomes" id="UP001139031"/>
    </source>
</evidence>